<dbReference type="SFLD" id="SFLDG01389">
    <property type="entry name" value="menaquinone_synthsis_involved"/>
    <property type="match status" value="1"/>
</dbReference>
<dbReference type="PANTHER" id="PTHR43076">
    <property type="entry name" value="FO SYNTHASE (COFH)"/>
    <property type="match status" value="1"/>
</dbReference>
<evidence type="ECO:0000256" key="4">
    <source>
        <dbReference type="ARBA" id="ARBA00010051"/>
    </source>
</evidence>
<dbReference type="NCBIfam" id="NF004884">
    <property type="entry name" value="PRK06245.1"/>
    <property type="match status" value="1"/>
</dbReference>
<keyword evidence="20" id="KW-1185">Reference proteome</keyword>
<keyword evidence="13" id="KW-0408">Iron</keyword>
<evidence type="ECO:0000256" key="8">
    <source>
        <dbReference type="ARBA" id="ARBA00022220"/>
    </source>
</evidence>
<evidence type="ECO:0000256" key="16">
    <source>
        <dbReference type="ARBA" id="ARBA00048468"/>
    </source>
</evidence>
<dbReference type="PROSITE" id="PS51918">
    <property type="entry name" value="RADICAL_SAM"/>
    <property type="match status" value="2"/>
</dbReference>
<evidence type="ECO:0000256" key="7">
    <source>
        <dbReference type="ARBA" id="ARBA00012289"/>
    </source>
</evidence>
<comment type="caution">
    <text evidence="19">The sequence shown here is derived from an EMBL/GenBank/DDBJ whole genome shotgun (WGS) entry which is preliminary data.</text>
</comment>
<dbReference type="NCBIfam" id="TIGR03550">
    <property type="entry name" value="F420_cofG"/>
    <property type="match status" value="1"/>
</dbReference>
<evidence type="ECO:0000256" key="10">
    <source>
        <dbReference type="ARBA" id="ARBA00022679"/>
    </source>
</evidence>
<keyword evidence="10" id="KW-0808">Transferase</keyword>
<evidence type="ECO:0000256" key="1">
    <source>
        <dbReference type="ARBA" id="ARBA00001966"/>
    </source>
</evidence>
<keyword evidence="9" id="KW-0004">4Fe-4S</keyword>
<evidence type="ECO:0000256" key="12">
    <source>
        <dbReference type="ARBA" id="ARBA00022723"/>
    </source>
</evidence>
<evidence type="ECO:0000313" key="19">
    <source>
        <dbReference type="EMBL" id="GEC63831.1"/>
    </source>
</evidence>
<dbReference type="Pfam" id="PF19288">
    <property type="entry name" value="CofH_C"/>
    <property type="match status" value="1"/>
</dbReference>
<evidence type="ECO:0000256" key="2">
    <source>
        <dbReference type="ARBA" id="ARBA00003692"/>
    </source>
</evidence>
<dbReference type="SFLD" id="SFLDS00029">
    <property type="entry name" value="Radical_SAM"/>
    <property type="match status" value="3"/>
</dbReference>
<evidence type="ECO:0000256" key="9">
    <source>
        <dbReference type="ARBA" id="ARBA00022485"/>
    </source>
</evidence>
<dbReference type="InterPro" id="IPR013785">
    <property type="entry name" value="Aldolase_TIM"/>
</dbReference>
<sequence length="825" mass="91169">MFLVLVGILLSLRMYRNRCVSWGNVMAIFETTQYAPEHHAQAQALLREVQGMSAQSLHAGAFARARSLSGRVVTYSRKVFIPLTRLCRDQCGYCTFAARPVDVPAPYLSVEEVLAIAGAGRDAGCHEALLTLGDRPESRYHVAREALARMGFDSTVDYLVHVCDAIMRQTGLMPHVNAGILSKEEMQRLRAVSISQGIMLESTATRLCERGGPHFGAPDKRPEIRLAMIAEAGEQAIPFTSGILIGIGETRLERIDALLALRDLHRKYGHIQEIIVQNFRAKAETRMHGCAEPDLDDLLWTAAMARRIMDDEVSIQVPPNLSYAVFPRILESGISDWGGISPVTADHVNPEAPWPQVAQLARACREYGLELAQRLPIYPRYAQDLERWVDPALHAMVRRNMDAEGFARTDGWSPGLDVGLPAPAMGGNNVGRDLQFILGRAMHGDRLGHAEIVRLFQARGDEVEAVRIAADDLRRTTCGDVVRYVVTRNINYTNVCGLSCRFCAFSKGKTHEHLRGAPYDLALEEVARRAREAWERGATEVCMQGGISPDYTHQTYMQLLRTVRQAAPGLHVHAFSPLEIAHGARLAGVSLTTYLERLQEAGLGSLPGTAAEILDDGVRERLAPGKLGTRGWLEVVEAAHAVGLRTTSTIMFGHIESPHSWAAHLLHLRDLQGRTGGFTEFVCLPFVHMEAPMFLRGESRIGPTWREVVLMHAVARLVLNFSIPNIQASWVKLGAPGIGRLLSCGANDLGGTLMDESISRAAGAVHGQEFSPAQMEDVIVASGRLPQQRTTLYQAVHEERRACSMQARPLEARVQTPWKKRRDHF</sequence>
<keyword evidence="15" id="KW-0456">Lyase</keyword>
<dbReference type="InterPro" id="IPR006638">
    <property type="entry name" value="Elp3/MiaA/NifB-like_rSAM"/>
</dbReference>
<evidence type="ECO:0000313" key="20">
    <source>
        <dbReference type="Proteomes" id="UP000319478"/>
    </source>
</evidence>
<evidence type="ECO:0000256" key="3">
    <source>
        <dbReference type="ARBA" id="ARBA00004712"/>
    </source>
</evidence>
<dbReference type="SFLD" id="SFLDF00343">
    <property type="entry name" value="aminofutalosine_synthase_(mqnE"/>
    <property type="match status" value="1"/>
</dbReference>
<dbReference type="InterPro" id="IPR020050">
    <property type="entry name" value="FO_synthase_su2"/>
</dbReference>
<feature type="domain" description="Radical SAM core" evidence="18">
    <location>
        <begin position="73"/>
        <end position="320"/>
    </location>
</feature>
<dbReference type="SUPFAM" id="SSF102114">
    <property type="entry name" value="Radical SAM enzymes"/>
    <property type="match status" value="2"/>
</dbReference>
<evidence type="ECO:0000256" key="5">
    <source>
        <dbReference type="ARBA" id="ARBA00010826"/>
    </source>
</evidence>
<dbReference type="Proteomes" id="UP000319478">
    <property type="component" value="Unassembled WGS sequence"/>
</dbReference>
<evidence type="ECO:0000256" key="13">
    <source>
        <dbReference type="ARBA" id="ARBA00023004"/>
    </source>
</evidence>
<comment type="catalytic activity">
    <reaction evidence="17">
        <text>5-amino-5-(4-hydroxybenzyl)-6-(D-ribitylimino)-5,6-dihydrouracil + S-adenosyl-L-methionine = 7,8-didemethyl-8-hydroxy-5-deazariboflavin + 5'-deoxyadenosine + L-methionine + NH4(+) + H(+)</text>
        <dbReference type="Rhea" id="RHEA:55204"/>
        <dbReference type="ChEBI" id="CHEBI:15378"/>
        <dbReference type="ChEBI" id="CHEBI:17319"/>
        <dbReference type="ChEBI" id="CHEBI:28938"/>
        <dbReference type="ChEBI" id="CHEBI:57844"/>
        <dbReference type="ChEBI" id="CHEBI:59789"/>
        <dbReference type="ChEBI" id="CHEBI:59904"/>
        <dbReference type="ChEBI" id="CHEBI:85936"/>
        <dbReference type="EC" id="4.3.1.32"/>
    </reaction>
</comment>
<comment type="cofactor">
    <cofactor evidence="1">
        <name>[4Fe-4S] cluster</name>
        <dbReference type="ChEBI" id="CHEBI:49883"/>
    </cofactor>
</comment>
<dbReference type="PANTHER" id="PTHR43076:SF1">
    <property type="entry name" value="LIPOYL SYNTHASE 2"/>
    <property type="match status" value="1"/>
</dbReference>
<comment type="similarity">
    <text evidence="5">In the N-terminal section; belongs to the radical SAM superfamily. CofG family.</text>
</comment>
<feature type="domain" description="Radical SAM core" evidence="18">
    <location>
        <begin position="482"/>
        <end position="722"/>
    </location>
</feature>
<dbReference type="InterPro" id="IPR019940">
    <property type="entry name" value="CofH_family"/>
</dbReference>
<dbReference type="InterPro" id="IPR045567">
    <property type="entry name" value="CofH/MnqC-like_C"/>
</dbReference>
<evidence type="ECO:0000256" key="15">
    <source>
        <dbReference type="ARBA" id="ARBA00023239"/>
    </source>
</evidence>
<dbReference type="HAMAP" id="MF_01612">
    <property type="entry name" value="FO_synth_sub2"/>
    <property type="match status" value="1"/>
</dbReference>
<evidence type="ECO:0000256" key="17">
    <source>
        <dbReference type="ARBA" id="ARBA00048974"/>
    </source>
</evidence>
<dbReference type="SFLD" id="SFLDG01064">
    <property type="entry name" value="F420__menaquinone_cofactor_bio"/>
    <property type="match status" value="3"/>
</dbReference>
<reference evidence="19 20" key="1">
    <citation type="submission" date="2019-06" db="EMBL/GenBank/DDBJ databases">
        <title>Whole genome shotgun sequence of Komagataeibacter hansenii NBRC 14820.</title>
        <authorList>
            <person name="Hosoyama A."/>
            <person name="Uohara A."/>
            <person name="Ohji S."/>
            <person name="Ichikawa N."/>
        </authorList>
    </citation>
    <scope>NUCLEOTIDE SEQUENCE [LARGE SCALE GENOMIC DNA]</scope>
    <source>
        <strain evidence="19 20">NBRC 14820</strain>
    </source>
</reference>
<proteinExistence type="inferred from homology"/>
<dbReference type="CDD" id="cd01335">
    <property type="entry name" value="Radical_SAM"/>
    <property type="match status" value="2"/>
</dbReference>
<dbReference type="EC" id="2.5.1.147" evidence="7"/>
<dbReference type="NCBIfam" id="TIGR00423">
    <property type="entry name" value="CofH family radical SAM protein"/>
    <property type="match status" value="1"/>
</dbReference>
<name>A0ABQ0SES6_NOVHA</name>
<keyword evidence="12" id="KW-0479">Metal-binding</keyword>
<comment type="pathway">
    <text evidence="3">Cofactor biosynthesis; coenzyme F0 biosynthesis.</text>
</comment>
<dbReference type="InterPro" id="IPR034405">
    <property type="entry name" value="F420"/>
</dbReference>
<comment type="similarity">
    <text evidence="4">In the C-terminal section; belongs to the radical SAM superfamily. CofH family.</text>
</comment>
<dbReference type="InterPro" id="IPR019939">
    <property type="entry name" value="CofG_family"/>
</dbReference>
<dbReference type="Pfam" id="PF04055">
    <property type="entry name" value="Radical_SAM"/>
    <property type="match status" value="2"/>
</dbReference>
<dbReference type="EMBL" id="BJNN01000089">
    <property type="protein sequence ID" value="GEC63831.1"/>
    <property type="molecule type" value="Genomic_DNA"/>
</dbReference>
<dbReference type="HAMAP" id="MF_01611">
    <property type="entry name" value="FO_synth_sub1"/>
    <property type="match status" value="1"/>
</dbReference>
<gene>
    <name evidence="19" type="primary">fbiC</name>
    <name evidence="19" type="ORF">GHA01_16800</name>
</gene>
<accession>A0ABQ0SES6</accession>
<evidence type="ECO:0000256" key="11">
    <source>
        <dbReference type="ARBA" id="ARBA00022691"/>
    </source>
</evidence>
<dbReference type="SFLD" id="SFLDG01388">
    <property type="entry name" value="7_8-didemethyl-8-hydroxy-5-dea"/>
    <property type="match status" value="2"/>
</dbReference>
<dbReference type="Gene3D" id="3.20.20.70">
    <property type="entry name" value="Aldolase class I"/>
    <property type="match status" value="2"/>
</dbReference>
<dbReference type="EC" id="4.3.1.32" evidence="6"/>
<comment type="catalytic activity">
    <reaction evidence="16">
        <text>5-amino-6-(D-ribitylamino)uracil + L-tyrosine + S-adenosyl-L-methionine = 5-amino-5-(4-hydroxybenzyl)-6-(D-ribitylimino)-5,6-dihydrouracil + 2-iminoacetate + 5'-deoxyadenosine + L-methionine + H(+)</text>
        <dbReference type="Rhea" id="RHEA:55200"/>
        <dbReference type="ChEBI" id="CHEBI:15378"/>
        <dbReference type="ChEBI" id="CHEBI:15934"/>
        <dbReference type="ChEBI" id="CHEBI:17319"/>
        <dbReference type="ChEBI" id="CHEBI:57844"/>
        <dbReference type="ChEBI" id="CHEBI:58315"/>
        <dbReference type="ChEBI" id="CHEBI:59789"/>
        <dbReference type="ChEBI" id="CHEBI:77846"/>
        <dbReference type="ChEBI" id="CHEBI:85936"/>
        <dbReference type="EC" id="2.5.1.147"/>
    </reaction>
</comment>
<dbReference type="SFLD" id="SFLDF00294">
    <property type="entry name" value="7_8-didemethyl-8-hydroxy-5-dea"/>
    <property type="match status" value="1"/>
</dbReference>
<dbReference type="SMART" id="SM00729">
    <property type="entry name" value="Elp3"/>
    <property type="match status" value="2"/>
</dbReference>
<protein>
    <recommendedName>
        <fullName evidence="8">FO synthase</fullName>
        <ecNumber evidence="7">2.5.1.147</ecNumber>
        <ecNumber evidence="6">4.3.1.32</ecNumber>
    </recommendedName>
</protein>
<organism evidence="19 20">
    <name type="scientific">Novacetimonas hansenii</name>
    <name type="common">Komagataeibacter hansenii</name>
    <dbReference type="NCBI Taxonomy" id="436"/>
    <lineage>
        <taxon>Bacteria</taxon>
        <taxon>Pseudomonadati</taxon>
        <taxon>Pseudomonadota</taxon>
        <taxon>Alphaproteobacteria</taxon>
        <taxon>Acetobacterales</taxon>
        <taxon>Acetobacteraceae</taxon>
        <taxon>Novacetimonas</taxon>
    </lineage>
</organism>
<dbReference type="NCBIfam" id="TIGR03551">
    <property type="entry name" value="F420_cofH"/>
    <property type="match status" value="1"/>
</dbReference>
<dbReference type="InterPro" id="IPR007197">
    <property type="entry name" value="rSAM"/>
</dbReference>
<keyword evidence="14" id="KW-0411">Iron-sulfur</keyword>
<comment type="function">
    <text evidence="2">Catalyzes the radical-mediated synthesis of 7,8-didemethyl-8-hydroxy-5-deazariboflavin (FO) from 5-amino-6-(D-ribitylamino)uracil and L-tyrosine.</text>
</comment>
<evidence type="ECO:0000256" key="14">
    <source>
        <dbReference type="ARBA" id="ARBA00023014"/>
    </source>
</evidence>
<keyword evidence="11" id="KW-0949">S-adenosyl-L-methionine</keyword>
<evidence type="ECO:0000259" key="18">
    <source>
        <dbReference type="PROSITE" id="PS51918"/>
    </source>
</evidence>
<dbReference type="InterPro" id="IPR058240">
    <property type="entry name" value="rSAM_sf"/>
</dbReference>
<evidence type="ECO:0000256" key="6">
    <source>
        <dbReference type="ARBA" id="ARBA00012126"/>
    </source>
</evidence>